<name>A0A369YZ91_HAEPA</name>
<keyword evidence="1" id="KW-0812">Transmembrane</keyword>
<proteinExistence type="predicted"/>
<keyword evidence="1" id="KW-0472">Membrane</keyword>
<feature type="transmembrane region" description="Helical" evidence="1">
    <location>
        <begin position="41"/>
        <end position="63"/>
    </location>
</feature>
<evidence type="ECO:0000256" key="1">
    <source>
        <dbReference type="SAM" id="Phobius"/>
    </source>
</evidence>
<sequence>MFKDEIKLIHWLGKEAIAFFALFFVLPIIFILAVTGITLKILLGVSLAYITFFVFAKVAMFFFMKKTENEVLQQIEKENEVKYVIIK</sequence>
<protein>
    <submittedName>
        <fullName evidence="2">Uncharacterized protein</fullName>
    </submittedName>
</protein>
<dbReference type="Proteomes" id="UP000253910">
    <property type="component" value="Unassembled WGS sequence"/>
</dbReference>
<gene>
    <name evidence="2" type="ORF">DPV87_07300</name>
</gene>
<dbReference type="EMBL" id="QEPW01000012">
    <property type="protein sequence ID" value="RDE90214.1"/>
    <property type="molecule type" value="Genomic_DNA"/>
</dbReference>
<evidence type="ECO:0000313" key="2">
    <source>
        <dbReference type="EMBL" id="RDE90214.1"/>
    </source>
</evidence>
<comment type="caution">
    <text evidence="2">The sequence shown here is derived from an EMBL/GenBank/DDBJ whole genome shotgun (WGS) entry which is preliminary data.</text>
</comment>
<dbReference type="RefSeq" id="WP_111315692.1">
    <property type="nucleotide sequence ID" value="NZ_QEPW01000012.1"/>
</dbReference>
<feature type="transmembrane region" description="Helical" evidence="1">
    <location>
        <begin position="16"/>
        <end position="35"/>
    </location>
</feature>
<evidence type="ECO:0000313" key="3">
    <source>
        <dbReference type="Proteomes" id="UP000253910"/>
    </source>
</evidence>
<reference evidence="2 3" key="1">
    <citation type="submission" date="2018-05" db="EMBL/GenBank/DDBJ databases">
        <title>Draft Genome Sequences for a Diverse set of 7 Haemophilus Species.</title>
        <authorList>
            <person name="Nichols M."/>
            <person name="Topaz N."/>
            <person name="Wang X."/>
            <person name="Wang X."/>
            <person name="Boxrud D."/>
        </authorList>
    </citation>
    <scope>NUCLEOTIDE SEQUENCE [LARGE SCALE GENOMIC DNA]</scope>
    <source>
        <strain evidence="2 3">C2008001710</strain>
    </source>
</reference>
<keyword evidence="1" id="KW-1133">Transmembrane helix</keyword>
<dbReference type="AlphaFoldDB" id="A0A369YZ91"/>
<organism evidence="2 3">
    <name type="scientific">Haemophilus parainfluenzae</name>
    <dbReference type="NCBI Taxonomy" id="729"/>
    <lineage>
        <taxon>Bacteria</taxon>
        <taxon>Pseudomonadati</taxon>
        <taxon>Pseudomonadota</taxon>
        <taxon>Gammaproteobacteria</taxon>
        <taxon>Pasteurellales</taxon>
        <taxon>Pasteurellaceae</taxon>
        <taxon>Haemophilus</taxon>
    </lineage>
</organism>
<accession>A0A369YZ91</accession>